<dbReference type="Proteomes" id="UP001652660">
    <property type="component" value="Chromosome 8e"/>
</dbReference>
<dbReference type="CDD" id="cd00303">
    <property type="entry name" value="retropepsin_like"/>
    <property type="match status" value="1"/>
</dbReference>
<dbReference type="RefSeq" id="XP_027090351.1">
    <property type="nucleotide sequence ID" value="XM_027234550.1"/>
</dbReference>
<dbReference type="SUPFAM" id="SSF56672">
    <property type="entry name" value="DNA/RNA polymerases"/>
    <property type="match status" value="1"/>
</dbReference>
<name>A0A6P6UJ93_COFAR</name>
<dbReference type="InterPro" id="IPR043128">
    <property type="entry name" value="Rev_trsase/Diguanyl_cyclase"/>
</dbReference>
<evidence type="ECO:0008006" key="4">
    <source>
        <dbReference type="Google" id="ProtNLM"/>
    </source>
</evidence>
<protein>
    <recommendedName>
        <fullName evidence="4">Transposon Ty3-I Gag-Pol polyprotein</fullName>
    </recommendedName>
</protein>
<evidence type="ECO:0000313" key="2">
    <source>
        <dbReference type="Proteomes" id="UP001652660"/>
    </source>
</evidence>
<evidence type="ECO:0000313" key="3">
    <source>
        <dbReference type="RefSeq" id="XP_027090351.1"/>
    </source>
</evidence>
<dbReference type="FunFam" id="3.30.70.270:FF:000020">
    <property type="entry name" value="Transposon Tf2-6 polyprotein-like Protein"/>
    <property type="match status" value="1"/>
</dbReference>
<sequence>MVEKQALPTLRHLAPYRLQWLNDSGNVRVTKQVQVRFRIGKYEDVVLCDVVPMQACHILLGRPWQFDKGVIFDGITNKYFFKQGEKRIVLVPLIPSQVHEDQESLIKESELENAKKKKEKAEGLKESERAEKIERKKENGEPAKEGRQNLMIKTNVVRKALSINTPVFVLLCKEVLVITSDLTNTLPSSIVSLLQEYDDLFPAEIPNGLPPIRGIEHQIDLVPGASFPNKPTYKMGPDETKELQRQIDELLTKEWARESLNPCAVPIILLPKKDGSWRMCTDCRDINAIMGIKVDEEKVKAIREWPTPSTVGEVRSFHGLASFYRWFVKDFSTIAAPLTAMIKKNEKFVWGDAQERAFQM</sequence>
<evidence type="ECO:0000256" key="1">
    <source>
        <dbReference type="SAM" id="MobiDB-lite"/>
    </source>
</evidence>
<reference evidence="3" key="2">
    <citation type="submission" date="2025-08" db="UniProtKB">
        <authorList>
            <consortium name="RefSeq"/>
        </authorList>
    </citation>
    <scope>IDENTIFICATION</scope>
    <source>
        <tissue evidence="3">Leaves</tissue>
    </source>
</reference>
<proteinExistence type="predicted"/>
<dbReference type="OrthoDB" id="1934635at2759"/>
<organism evidence="2 3">
    <name type="scientific">Coffea arabica</name>
    <name type="common">Arabian coffee</name>
    <dbReference type="NCBI Taxonomy" id="13443"/>
    <lineage>
        <taxon>Eukaryota</taxon>
        <taxon>Viridiplantae</taxon>
        <taxon>Streptophyta</taxon>
        <taxon>Embryophyta</taxon>
        <taxon>Tracheophyta</taxon>
        <taxon>Spermatophyta</taxon>
        <taxon>Magnoliopsida</taxon>
        <taxon>eudicotyledons</taxon>
        <taxon>Gunneridae</taxon>
        <taxon>Pentapetalae</taxon>
        <taxon>asterids</taxon>
        <taxon>lamiids</taxon>
        <taxon>Gentianales</taxon>
        <taxon>Rubiaceae</taxon>
        <taxon>Ixoroideae</taxon>
        <taxon>Gardenieae complex</taxon>
        <taxon>Bertiereae - Coffeeae clade</taxon>
        <taxon>Coffeeae</taxon>
        <taxon>Coffea</taxon>
    </lineage>
</organism>
<dbReference type="AlphaFoldDB" id="A0A6P6UJ93"/>
<accession>A0A6P6UJ93</accession>
<dbReference type="GeneID" id="113711384"/>
<reference evidence="2" key="1">
    <citation type="journal article" date="2025" name="Foods">
        <title>Unveiling the Microbial Signatures of Arabica Coffee Cherries: Insights into Ripeness Specific Diversity, Functional Traits, and Implications for Quality and Safety.</title>
        <authorList>
            <consortium name="RefSeq"/>
            <person name="Tenea G.N."/>
            <person name="Cifuentes V."/>
            <person name="Reyes P."/>
            <person name="Cevallos-Vallejos M."/>
        </authorList>
    </citation>
    <scope>NUCLEOTIDE SEQUENCE [LARGE SCALE GENOMIC DNA]</scope>
</reference>
<dbReference type="InterPro" id="IPR043502">
    <property type="entry name" value="DNA/RNA_pol_sf"/>
</dbReference>
<dbReference type="PANTHER" id="PTHR35046">
    <property type="entry name" value="ZINC KNUCKLE (CCHC-TYPE) FAMILY PROTEIN"/>
    <property type="match status" value="1"/>
</dbReference>
<dbReference type="Gene3D" id="3.30.70.270">
    <property type="match status" value="1"/>
</dbReference>
<feature type="region of interest" description="Disordered" evidence="1">
    <location>
        <begin position="116"/>
        <end position="146"/>
    </location>
</feature>
<gene>
    <name evidence="3" type="primary">LOC113711384</name>
</gene>
<dbReference type="PANTHER" id="PTHR35046:SF26">
    <property type="entry name" value="RNA-DIRECTED DNA POLYMERASE"/>
    <property type="match status" value="1"/>
</dbReference>
<keyword evidence="2" id="KW-1185">Reference proteome</keyword>